<organism evidence="1 2">
    <name type="scientific">Trichormus variabilis NIES-23</name>
    <dbReference type="NCBI Taxonomy" id="1973479"/>
    <lineage>
        <taxon>Bacteria</taxon>
        <taxon>Bacillati</taxon>
        <taxon>Cyanobacteriota</taxon>
        <taxon>Cyanophyceae</taxon>
        <taxon>Nostocales</taxon>
        <taxon>Nostocaceae</taxon>
        <taxon>Trichormus</taxon>
    </lineage>
</organism>
<keyword evidence="1" id="KW-0614">Plasmid</keyword>
<dbReference type="EMBL" id="AP018219">
    <property type="protein sequence ID" value="BAY73435.1"/>
    <property type="molecule type" value="Genomic_DNA"/>
</dbReference>
<dbReference type="AlphaFoldDB" id="A0A1Z4KWR8"/>
<geneLocation type="plasmid" evidence="1">
    <name>plasmid3</name>
</geneLocation>
<reference evidence="1 2" key="1">
    <citation type="submission" date="2017-06" db="EMBL/GenBank/DDBJ databases">
        <title>Genome sequencing of cyanobaciteial culture collection at National Institute for Environmental Studies (NIES).</title>
        <authorList>
            <person name="Hirose Y."/>
            <person name="Shimura Y."/>
            <person name="Fujisawa T."/>
            <person name="Nakamura Y."/>
            <person name="Kawachi M."/>
        </authorList>
    </citation>
    <scope>NUCLEOTIDE SEQUENCE [LARGE SCALE GENOMIC DNA]</scope>
    <source>
        <strain evidence="1 2">NIES-23</strain>
        <plasmid evidence="2">Plasmid Plasmid3 dna</plasmid>
    </source>
</reference>
<evidence type="ECO:0000313" key="2">
    <source>
        <dbReference type="Proteomes" id="UP000217507"/>
    </source>
</evidence>
<sequence>MIFTKLFSWLSVIVYSVTFFLSSFAMWVPPAQADCFFIFFCSYSKKSSFMSKGGVRRGPCATGELASLIALAPDIKLKSDSASTQEVGETVEDHPTFWFYLPPYPSSIKSAKFVLLDENRHLVQEPIYTQLPNLSQNSGIIAGLTLPSREKALEVGKQYSWYFSILCDYQKPSRNPEVTGQIQRVLPGPLPKVPKPAYIVYNSNYTEADGANNVVFYDTITQLVKKRFIYSSDWKTLLNKSEIPTSIEIVELNILDEAPKSCGLLAI</sequence>
<dbReference type="InterPro" id="IPR010328">
    <property type="entry name" value="DUF928"/>
</dbReference>
<protein>
    <submittedName>
        <fullName evidence="1">Uncharacterized protein</fullName>
    </submittedName>
</protein>
<name>A0A1Z4KWR8_ANAVA</name>
<evidence type="ECO:0000313" key="1">
    <source>
        <dbReference type="EMBL" id="BAY73435.1"/>
    </source>
</evidence>
<dbReference type="Proteomes" id="UP000217507">
    <property type="component" value="Plasmid Plasmid3 dna"/>
</dbReference>
<gene>
    <name evidence="1" type="ORF">NIES23_62630</name>
</gene>
<proteinExistence type="predicted"/>
<accession>A0A1Z4KWR8</accession>
<dbReference type="Pfam" id="PF06051">
    <property type="entry name" value="DUF928"/>
    <property type="match status" value="1"/>
</dbReference>